<dbReference type="InterPro" id="IPR025193">
    <property type="entry name" value="DUF4114"/>
</dbReference>
<feature type="signal peptide" evidence="2">
    <location>
        <begin position="1"/>
        <end position="28"/>
    </location>
</feature>
<evidence type="ECO:0000256" key="1">
    <source>
        <dbReference type="SAM" id="MobiDB-lite"/>
    </source>
</evidence>
<name>A0ABZ0IH56_9GAMM</name>
<evidence type="ECO:0000256" key="2">
    <source>
        <dbReference type="SAM" id="SignalP"/>
    </source>
</evidence>
<evidence type="ECO:0000313" key="4">
    <source>
        <dbReference type="EMBL" id="WOJ97650.1"/>
    </source>
</evidence>
<feature type="chain" id="PRO_5045387941" evidence="2">
    <location>
        <begin position="29"/>
        <end position="302"/>
    </location>
</feature>
<gene>
    <name evidence="4" type="ORF">R0137_03530</name>
</gene>
<dbReference type="Proteomes" id="UP001626549">
    <property type="component" value="Chromosome"/>
</dbReference>
<protein>
    <submittedName>
        <fullName evidence="4">DUF4114 domain-containing protein</fullName>
    </submittedName>
</protein>
<evidence type="ECO:0000259" key="3">
    <source>
        <dbReference type="Pfam" id="PF13448"/>
    </source>
</evidence>
<proteinExistence type="predicted"/>
<feature type="domain" description="DUF4114" evidence="3">
    <location>
        <begin position="176"/>
        <end position="265"/>
    </location>
</feature>
<dbReference type="Pfam" id="PF13448">
    <property type="entry name" value="DUF4114"/>
    <property type="match status" value="1"/>
</dbReference>
<sequence length="302" mass="31934">MRLGFIGRVVALVSWSAVCMLAAGTASASIIHFQPDGSPTFVDSQNGGPAGSIDGILKRTGLNNPSYENTAITFLTPGTSADQWLLTFTFIADTGSLNGAFGYFATSEVSDRTVGTPGWRNKAVSTAENSVDPNKGAVIFDDRIQRPIDETQSTGATDPTDPNTAGSIRQLTVNGGLELGFVLWTNRVTPGEQLFSDQRANRDGDDAGILGDDMLLSFSGTSTDPTDSLLSGFAGKDITLFAFEDVIFKDGNGDNDYTDLVFTVTPDLITGQVLPPENVPAPPPAYLLGAGLVALCSRRRRI</sequence>
<evidence type="ECO:0000313" key="5">
    <source>
        <dbReference type="Proteomes" id="UP001626549"/>
    </source>
</evidence>
<keyword evidence="2" id="KW-0732">Signal</keyword>
<feature type="region of interest" description="Disordered" evidence="1">
    <location>
        <begin position="146"/>
        <end position="166"/>
    </location>
</feature>
<accession>A0ABZ0IH56</accession>
<keyword evidence="5" id="KW-1185">Reference proteome</keyword>
<dbReference type="RefSeq" id="WP_407328584.1">
    <property type="nucleotide sequence ID" value="NZ_CP136865.1"/>
</dbReference>
<dbReference type="EMBL" id="CP136865">
    <property type="protein sequence ID" value="WOJ97650.1"/>
    <property type="molecule type" value="Genomic_DNA"/>
</dbReference>
<organism evidence="4 5">
    <name type="scientific">Congregibacter brevis</name>
    <dbReference type="NCBI Taxonomy" id="3081201"/>
    <lineage>
        <taxon>Bacteria</taxon>
        <taxon>Pseudomonadati</taxon>
        <taxon>Pseudomonadota</taxon>
        <taxon>Gammaproteobacteria</taxon>
        <taxon>Cellvibrionales</taxon>
        <taxon>Halieaceae</taxon>
        <taxon>Congregibacter</taxon>
    </lineage>
</organism>
<reference evidence="4 5" key="1">
    <citation type="submission" date="2023-10" db="EMBL/GenBank/DDBJ databases">
        <title>Two novel species belonging to the OM43/NOR5 clade.</title>
        <authorList>
            <person name="Park M."/>
        </authorList>
    </citation>
    <scope>NUCLEOTIDE SEQUENCE [LARGE SCALE GENOMIC DNA]</scope>
    <source>
        <strain evidence="4 5">IMCC45268</strain>
    </source>
</reference>
<feature type="compositionally biased region" description="Polar residues" evidence="1">
    <location>
        <begin position="150"/>
        <end position="166"/>
    </location>
</feature>